<dbReference type="SUPFAM" id="SSF53756">
    <property type="entry name" value="UDP-Glycosyltransferase/glycogen phosphorylase"/>
    <property type="match status" value="1"/>
</dbReference>
<dbReference type="CDD" id="cd03784">
    <property type="entry name" value="GT1_Gtf-like"/>
    <property type="match status" value="1"/>
</dbReference>
<dbReference type="InterPro" id="IPR002213">
    <property type="entry name" value="UDP_glucos_trans"/>
</dbReference>
<dbReference type="InterPro" id="IPR050426">
    <property type="entry name" value="Glycosyltransferase_28"/>
</dbReference>
<organism evidence="3 4">
    <name type="scientific">Mycobacterium xenopi</name>
    <dbReference type="NCBI Taxonomy" id="1789"/>
    <lineage>
        <taxon>Bacteria</taxon>
        <taxon>Bacillati</taxon>
        <taxon>Actinomycetota</taxon>
        <taxon>Actinomycetes</taxon>
        <taxon>Mycobacteriales</taxon>
        <taxon>Mycobacteriaceae</taxon>
        <taxon>Mycobacterium</taxon>
    </lineage>
</organism>
<dbReference type="RefSeq" id="WP_039890818.1">
    <property type="nucleotide sequence ID" value="NZ_AP022314.1"/>
</dbReference>
<dbReference type="Gene3D" id="3.40.50.2000">
    <property type="entry name" value="Glycogen Phosphorylase B"/>
    <property type="match status" value="2"/>
</dbReference>
<dbReference type="PANTHER" id="PTHR48050:SF13">
    <property type="entry name" value="STEROL 3-BETA-GLUCOSYLTRANSFERASE UGT80A2"/>
    <property type="match status" value="1"/>
</dbReference>
<dbReference type="GO" id="GO:0033072">
    <property type="term" value="P:vancomycin biosynthetic process"/>
    <property type="evidence" value="ECO:0007669"/>
    <property type="project" value="UniProtKB-ARBA"/>
</dbReference>
<dbReference type="GO" id="GO:0005975">
    <property type="term" value="P:carbohydrate metabolic process"/>
    <property type="evidence" value="ECO:0007669"/>
    <property type="project" value="InterPro"/>
</dbReference>
<accession>A0AAD1GW67</accession>
<dbReference type="PANTHER" id="PTHR48050">
    <property type="entry name" value="STEROL 3-BETA-GLUCOSYLTRANSFERASE"/>
    <property type="match status" value="1"/>
</dbReference>
<dbReference type="EMBL" id="AP022314">
    <property type="protein sequence ID" value="BBU20356.1"/>
    <property type="molecule type" value="Genomic_DNA"/>
</dbReference>
<evidence type="ECO:0000259" key="2">
    <source>
        <dbReference type="Pfam" id="PF06722"/>
    </source>
</evidence>
<dbReference type="GO" id="GO:0016758">
    <property type="term" value="F:hexosyltransferase activity"/>
    <property type="evidence" value="ECO:0007669"/>
    <property type="project" value="InterPro"/>
</dbReference>
<feature type="domain" description="Erythromycin biosynthesis protein CIII-like C-terminal" evidence="2">
    <location>
        <begin position="292"/>
        <end position="402"/>
    </location>
</feature>
<dbReference type="InterPro" id="IPR004276">
    <property type="entry name" value="GlycoTrans_28_N"/>
</dbReference>
<dbReference type="Pfam" id="PF06722">
    <property type="entry name" value="EryCIII-like_C"/>
    <property type="match status" value="1"/>
</dbReference>
<dbReference type="GO" id="GO:0008194">
    <property type="term" value="F:UDP-glycosyltransferase activity"/>
    <property type="evidence" value="ECO:0007669"/>
    <property type="project" value="InterPro"/>
</dbReference>
<evidence type="ECO:0000313" key="4">
    <source>
        <dbReference type="Proteomes" id="UP000464624"/>
    </source>
</evidence>
<evidence type="ECO:0000313" key="3">
    <source>
        <dbReference type="EMBL" id="BBU20356.1"/>
    </source>
</evidence>
<dbReference type="AlphaFoldDB" id="A0AAD1GW67"/>
<dbReference type="FunFam" id="3.40.50.2000:FF:000009">
    <property type="entry name" value="Sterol 3-beta-glucosyltransferase UGT80A2"/>
    <property type="match status" value="1"/>
</dbReference>
<proteinExistence type="predicted"/>
<dbReference type="Pfam" id="PF03033">
    <property type="entry name" value="Glyco_transf_28"/>
    <property type="match status" value="1"/>
</dbReference>
<dbReference type="InterPro" id="IPR010610">
    <property type="entry name" value="EryCIII-like_C"/>
</dbReference>
<feature type="domain" description="Glycosyltransferase family 28 N-terminal" evidence="1">
    <location>
        <begin position="4"/>
        <end position="88"/>
    </location>
</feature>
<sequence length="426" mass="46125">MKLALATWGSRGEVEPFAALGRELLRRGHDVRIAVAPDLVSFAESAGLAAIGYGPELQAIVDAYRDFWARFFGEFWRVRDLIALWREIADTLTASRPEISATLRSLADGADVLITGMNFEDSAANVAEYHDMPLATLHWFPMRPNGQLVPLLPGPLGRSTMAVLEWLSWLGTKKFEDAQRRELGLPKARTPWPRRIIRRGALEIQAYDEACFPGLAAEWAKWNGQRPFVGALTLELPTNADDEVASWIAAGTPPIFFGFGSIPVESPADTLSMIGGACSQLGERALLCGGSTDFSHVPHMEHVKVVDTVNFAAIFPACRAVVHHGGAGTTAVGLRSGVPTLILSTDLNQTLWGAQIKRLKVGTAQRFSAVNEQSLVADLQTILAPDYVARARELAGRMSKPAESVTKAADLVEDFARGRGVGCSAN</sequence>
<dbReference type="Proteomes" id="UP000464624">
    <property type="component" value="Chromosome"/>
</dbReference>
<evidence type="ECO:0000259" key="1">
    <source>
        <dbReference type="Pfam" id="PF03033"/>
    </source>
</evidence>
<name>A0AAD1GW67_MYCXE</name>
<reference evidence="3 4" key="1">
    <citation type="submission" date="2019-12" db="EMBL/GenBank/DDBJ databases">
        <title>Complete genome sequence of Mycolicibacterium xenopi str. JCM15661T.</title>
        <authorList>
            <person name="Yoshida M."/>
            <person name="Fukano H."/>
            <person name="Asakura T."/>
            <person name="Hoshino Y."/>
        </authorList>
    </citation>
    <scope>NUCLEOTIDE SEQUENCE [LARGE SCALE GENOMIC DNA]</scope>
    <source>
        <strain evidence="3 4">JCM 15661T</strain>
    </source>
</reference>
<gene>
    <name evidence="3" type="ORF">MYXE_01450</name>
</gene>
<protein>
    <submittedName>
        <fullName evidence="3">Glycosyltransferase</fullName>
    </submittedName>
</protein>
<dbReference type="KEGG" id="mxe:MYXE_01450"/>